<dbReference type="Proteomes" id="UP000516304">
    <property type="component" value="Chromosome TIRI35C"/>
</dbReference>
<evidence type="ECO:0000313" key="2">
    <source>
        <dbReference type="EMBL" id="CAD5243363.1"/>
    </source>
</evidence>
<proteinExistence type="predicted"/>
<evidence type="ECO:0000313" key="3">
    <source>
        <dbReference type="Proteomes" id="UP000516304"/>
    </source>
</evidence>
<keyword evidence="1" id="KW-1133">Transmembrane helix</keyword>
<keyword evidence="1" id="KW-0472">Membrane</keyword>
<dbReference type="AlphaFoldDB" id="A0A7G2D6V3"/>
<evidence type="ECO:0000256" key="1">
    <source>
        <dbReference type="SAM" id="Phobius"/>
    </source>
</evidence>
<dbReference type="KEGG" id="tcq:TIRI35C_0209"/>
<reference evidence="2 3" key="1">
    <citation type="submission" date="2020-09" db="EMBL/GenBank/DDBJ databases">
        <authorList>
            <person name="Courtine D."/>
        </authorList>
    </citation>
    <scope>NUCLEOTIDE SEQUENCE [LARGE SCALE GENOMIC DNA]</scope>
    <source>
        <strain evidence="2 3">IRI35c</strain>
    </source>
</reference>
<dbReference type="EMBL" id="LR881183">
    <property type="protein sequence ID" value="CAD5243363.1"/>
    <property type="molecule type" value="Genomic_DNA"/>
</dbReference>
<protein>
    <submittedName>
        <fullName evidence="2">Uncharacterized protein</fullName>
    </submittedName>
</protein>
<feature type="transmembrane region" description="Helical" evidence="1">
    <location>
        <begin position="23"/>
        <end position="46"/>
    </location>
</feature>
<keyword evidence="1" id="KW-0812">Transmembrane</keyword>
<name>A0A7G2D6V3_9EURY</name>
<accession>A0A7G2D6V3</accession>
<keyword evidence="3" id="KW-1185">Reference proteome</keyword>
<gene>
    <name evidence="2" type="ORF">TIRI35C_0209</name>
</gene>
<sequence>MLSGLNVLYALVGMLVYPRKRRFGLLLLLPIITFIAYTLLKTFIWMHS</sequence>
<organism evidence="2 3">
    <name type="scientific">Thermococcus camini</name>
    <dbReference type="NCBI Taxonomy" id="2016373"/>
    <lineage>
        <taxon>Archaea</taxon>
        <taxon>Methanobacteriati</taxon>
        <taxon>Methanobacteriota</taxon>
        <taxon>Thermococci</taxon>
        <taxon>Thermococcales</taxon>
        <taxon>Thermococcaceae</taxon>
        <taxon>Thermococcus</taxon>
    </lineage>
</organism>